<comment type="caution">
    <text evidence="1">The sequence shown here is derived from an EMBL/GenBank/DDBJ whole genome shotgun (WGS) entry which is preliminary data.</text>
</comment>
<name>A0ABT0YK18_9BURK</name>
<dbReference type="Proteomes" id="UP001165541">
    <property type="component" value="Unassembled WGS sequence"/>
</dbReference>
<dbReference type="EMBL" id="JAMKFE010000003">
    <property type="protein sequence ID" value="MCM5679073.1"/>
    <property type="molecule type" value="Genomic_DNA"/>
</dbReference>
<sequence length="71" mass="7557">MTAPTACPRHSASTAPLLRLASPTAEAAAGEAVDVGGAQGLFDRWFEAWAERAHHVWSSRGWCHPGTAPYL</sequence>
<reference evidence="1" key="1">
    <citation type="submission" date="2022-05" db="EMBL/GenBank/DDBJ databases">
        <title>Schlegelella sp. nov., isolated from mangrove soil.</title>
        <authorList>
            <person name="Liu Y."/>
            <person name="Ge X."/>
            <person name="Liu W."/>
        </authorList>
    </citation>
    <scope>NUCLEOTIDE SEQUENCE</scope>
    <source>
        <strain evidence="1">S2-27</strain>
    </source>
</reference>
<gene>
    <name evidence="1" type="ORF">M8A51_05955</name>
</gene>
<proteinExistence type="predicted"/>
<organism evidence="1 2">
    <name type="scientific">Caldimonas mangrovi</name>
    <dbReference type="NCBI Taxonomy" id="2944811"/>
    <lineage>
        <taxon>Bacteria</taxon>
        <taxon>Pseudomonadati</taxon>
        <taxon>Pseudomonadota</taxon>
        <taxon>Betaproteobacteria</taxon>
        <taxon>Burkholderiales</taxon>
        <taxon>Sphaerotilaceae</taxon>
        <taxon>Caldimonas</taxon>
    </lineage>
</organism>
<keyword evidence="2" id="KW-1185">Reference proteome</keyword>
<dbReference type="RefSeq" id="WP_251777261.1">
    <property type="nucleotide sequence ID" value="NZ_JAMKFE010000003.1"/>
</dbReference>
<accession>A0ABT0YK18</accession>
<protein>
    <submittedName>
        <fullName evidence="1">Uncharacterized protein</fullName>
    </submittedName>
</protein>
<evidence type="ECO:0000313" key="2">
    <source>
        <dbReference type="Proteomes" id="UP001165541"/>
    </source>
</evidence>
<evidence type="ECO:0000313" key="1">
    <source>
        <dbReference type="EMBL" id="MCM5679073.1"/>
    </source>
</evidence>